<sequence>MSLEVTTQDCSALTEIQIEEMLGIEGAFGLEQFQKAAQDWVLCTLARLDGKLHGVTFSTLERIGGTPCVLIGLMTIKRTTKRDTILKGLMGEAYHRALMAFPDEDVVVGSRFASPDGVEALKALTEMIPRSGHKAVGEERAWGRRLARRFGVDSTYDEQSFVVASGGQSGFLDFESSKPEKISPDIVSLFKTVNAKKGGVLIVHGWTMAESLVKLGKHS</sequence>
<reference evidence="1" key="1">
    <citation type="submission" date="2020-05" db="EMBL/GenBank/DDBJ databases">
        <authorList>
            <person name="Chiriac C."/>
            <person name="Salcher M."/>
            <person name="Ghai R."/>
            <person name="Kavagutti S V."/>
        </authorList>
    </citation>
    <scope>NUCLEOTIDE SEQUENCE</scope>
</reference>
<proteinExistence type="predicted"/>
<accession>A0A6J6CUW2</accession>
<organism evidence="1">
    <name type="scientific">freshwater metagenome</name>
    <dbReference type="NCBI Taxonomy" id="449393"/>
    <lineage>
        <taxon>unclassified sequences</taxon>
        <taxon>metagenomes</taxon>
        <taxon>ecological metagenomes</taxon>
    </lineage>
</organism>
<evidence type="ECO:0000313" key="1">
    <source>
        <dbReference type="EMBL" id="CAB4555087.1"/>
    </source>
</evidence>
<dbReference type="AlphaFoldDB" id="A0A6J6CUW2"/>
<name>A0A6J6CUW2_9ZZZZ</name>
<protein>
    <submittedName>
        <fullName evidence="1">Unannotated protein</fullName>
    </submittedName>
</protein>
<dbReference type="EMBL" id="CAEZTC010000038">
    <property type="protein sequence ID" value="CAB4555087.1"/>
    <property type="molecule type" value="Genomic_DNA"/>
</dbReference>
<gene>
    <name evidence="1" type="ORF">UFOPK1572_00440</name>
</gene>